<evidence type="ECO:0000256" key="1">
    <source>
        <dbReference type="SAM" id="MobiDB-lite"/>
    </source>
</evidence>
<reference evidence="3" key="1">
    <citation type="submission" date="2022-11" db="UniProtKB">
        <authorList>
            <consortium name="WormBaseParasite"/>
        </authorList>
    </citation>
    <scope>IDENTIFICATION</scope>
</reference>
<feature type="region of interest" description="Disordered" evidence="1">
    <location>
        <begin position="39"/>
        <end position="71"/>
    </location>
</feature>
<organism evidence="2 3">
    <name type="scientific">Romanomermis culicivorax</name>
    <name type="common">Nematode worm</name>
    <dbReference type="NCBI Taxonomy" id="13658"/>
    <lineage>
        <taxon>Eukaryota</taxon>
        <taxon>Metazoa</taxon>
        <taxon>Ecdysozoa</taxon>
        <taxon>Nematoda</taxon>
        <taxon>Enoplea</taxon>
        <taxon>Dorylaimia</taxon>
        <taxon>Mermithida</taxon>
        <taxon>Mermithoidea</taxon>
        <taxon>Mermithidae</taxon>
        <taxon>Romanomermis</taxon>
    </lineage>
</organism>
<evidence type="ECO:0000313" key="3">
    <source>
        <dbReference type="WBParaSite" id="nRc.2.0.1.t16052-RA"/>
    </source>
</evidence>
<accession>A0A915IPY4</accession>
<keyword evidence="2" id="KW-1185">Reference proteome</keyword>
<protein>
    <submittedName>
        <fullName evidence="3">Uncharacterized protein</fullName>
    </submittedName>
</protein>
<dbReference type="AlphaFoldDB" id="A0A915IPY4"/>
<name>A0A915IPY4_ROMCU</name>
<dbReference type="Proteomes" id="UP000887565">
    <property type="component" value="Unplaced"/>
</dbReference>
<feature type="compositionally biased region" description="Polar residues" evidence="1">
    <location>
        <begin position="51"/>
        <end position="71"/>
    </location>
</feature>
<proteinExistence type="predicted"/>
<sequence length="71" mass="8244">MGFTRLNSVLREKKHENLDPLIKRAKRVDENHRESMARLPSHHSGFMGLQRLNQMGKSQADKYQQTNAKSP</sequence>
<dbReference type="WBParaSite" id="nRc.2.0.1.t16052-RA">
    <property type="protein sequence ID" value="nRc.2.0.1.t16052-RA"/>
    <property type="gene ID" value="nRc.2.0.1.g16052"/>
</dbReference>
<evidence type="ECO:0000313" key="2">
    <source>
        <dbReference type="Proteomes" id="UP000887565"/>
    </source>
</evidence>